<comment type="caution">
    <text evidence="2">The sequence shown here is derived from an EMBL/GenBank/DDBJ whole genome shotgun (WGS) entry which is preliminary data.</text>
</comment>
<dbReference type="SUPFAM" id="SSF89155">
    <property type="entry name" value="TorD-like"/>
    <property type="match status" value="1"/>
</dbReference>
<dbReference type="RefSeq" id="WP_310321991.1">
    <property type="nucleotide sequence ID" value="NZ_JAVDWU010000015.1"/>
</dbReference>
<protein>
    <submittedName>
        <fullName evidence="2">TorA maturation chaperone TorD</fullName>
    </submittedName>
</protein>
<dbReference type="PANTHER" id="PTHR34227:SF1">
    <property type="entry name" value="DIMETHYL SULFOXIDE REDUCTASE CHAPERONE-RELATED"/>
    <property type="match status" value="1"/>
</dbReference>
<dbReference type="Proteomes" id="UP001265700">
    <property type="component" value="Unassembled WGS sequence"/>
</dbReference>
<keyword evidence="3" id="KW-1185">Reference proteome</keyword>
<evidence type="ECO:0000313" key="2">
    <source>
        <dbReference type="EMBL" id="MDR7152862.1"/>
    </source>
</evidence>
<sequence length="221" mass="23741">MSEAAALAPGVLSSEGEAQLQRADLLYCLAQAFLPPPDTWSICDWAQPLVDDLAEMAPGLPGLDMEGVKSALATECARWAANARAGDADTWLVEYSRLFLVPPVPVTLNAGVYLEGALGGNSTQMMLACYEMAGVKPDERFHDLPDHVAMQLEFLARLYESAARGDPDAQGMAEEFATEFVHAWGGPLDRACHKASTRFPAALVFAALVRLMRHALADPAP</sequence>
<dbReference type="Pfam" id="PF02613">
    <property type="entry name" value="Nitrate_red_del"/>
    <property type="match status" value="1"/>
</dbReference>
<gene>
    <name evidence="2" type="ORF">J2W49_004840</name>
</gene>
<evidence type="ECO:0000256" key="1">
    <source>
        <dbReference type="ARBA" id="ARBA00023186"/>
    </source>
</evidence>
<name>A0ABU1WU86_9BURK</name>
<organism evidence="2 3">
    <name type="scientific">Hydrogenophaga palleronii</name>
    <dbReference type="NCBI Taxonomy" id="65655"/>
    <lineage>
        <taxon>Bacteria</taxon>
        <taxon>Pseudomonadati</taxon>
        <taxon>Pseudomonadota</taxon>
        <taxon>Betaproteobacteria</taxon>
        <taxon>Burkholderiales</taxon>
        <taxon>Comamonadaceae</taxon>
        <taxon>Hydrogenophaga</taxon>
    </lineage>
</organism>
<dbReference type="EMBL" id="JAVDWU010000015">
    <property type="protein sequence ID" value="MDR7152862.1"/>
    <property type="molecule type" value="Genomic_DNA"/>
</dbReference>
<dbReference type="InterPro" id="IPR036411">
    <property type="entry name" value="TorD-like_sf"/>
</dbReference>
<proteinExistence type="predicted"/>
<dbReference type="InterPro" id="IPR020945">
    <property type="entry name" value="DMSO/NO3_reduct_chaperone"/>
</dbReference>
<evidence type="ECO:0000313" key="3">
    <source>
        <dbReference type="Proteomes" id="UP001265700"/>
    </source>
</evidence>
<accession>A0ABU1WU86</accession>
<dbReference type="PANTHER" id="PTHR34227">
    <property type="entry name" value="CHAPERONE PROTEIN YCDY"/>
    <property type="match status" value="1"/>
</dbReference>
<dbReference type="InterPro" id="IPR050289">
    <property type="entry name" value="TorD/DmsD_chaperones"/>
</dbReference>
<dbReference type="Gene3D" id="1.10.3480.10">
    <property type="entry name" value="TorD-like"/>
    <property type="match status" value="1"/>
</dbReference>
<reference evidence="2 3" key="1">
    <citation type="submission" date="2023-07" db="EMBL/GenBank/DDBJ databases">
        <title>Sorghum-associated microbial communities from plants grown in Nebraska, USA.</title>
        <authorList>
            <person name="Schachtman D."/>
        </authorList>
    </citation>
    <scope>NUCLEOTIDE SEQUENCE [LARGE SCALE GENOMIC DNA]</scope>
    <source>
        <strain evidence="2 3">4249</strain>
    </source>
</reference>
<keyword evidence="1" id="KW-0143">Chaperone</keyword>